<comment type="caution">
    <text evidence="6">The sequence shown here is derived from an EMBL/GenBank/DDBJ whole genome shotgun (WGS) entry which is preliminary data.</text>
</comment>
<dbReference type="Gene3D" id="3.40.50.10490">
    <property type="entry name" value="Glucose-6-phosphate isomerase like protein, domain 1"/>
    <property type="match status" value="1"/>
</dbReference>
<dbReference type="AlphaFoldDB" id="A0A0R1NB01"/>
<dbReference type="GO" id="GO:0003677">
    <property type="term" value="F:DNA binding"/>
    <property type="evidence" value="ECO:0007669"/>
    <property type="project" value="UniProtKB-KW"/>
</dbReference>
<dbReference type="PROSITE" id="PS51071">
    <property type="entry name" value="HTH_RPIR"/>
    <property type="match status" value="1"/>
</dbReference>
<proteinExistence type="predicted"/>
<keyword evidence="3" id="KW-0804">Transcription</keyword>
<dbReference type="InterPro" id="IPR000281">
    <property type="entry name" value="HTH_RpiR"/>
</dbReference>
<dbReference type="GO" id="GO:0003700">
    <property type="term" value="F:DNA-binding transcription factor activity"/>
    <property type="evidence" value="ECO:0007669"/>
    <property type="project" value="InterPro"/>
</dbReference>
<organism evidence="6 7">
    <name type="scientific">Schleiferilactobacillus perolens DSM 12744</name>
    <dbReference type="NCBI Taxonomy" id="1423792"/>
    <lineage>
        <taxon>Bacteria</taxon>
        <taxon>Bacillati</taxon>
        <taxon>Bacillota</taxon>
        <taxon>Bacilli</taxon>
        <taxon>Lactobacillales</taxon>
        <taxon>Lactobacillaceae</taxon>
        <taxon>Schleiferilactobacillus</taxon>
    </lineage>
</organism>
<evidence type="ECO:0000256" key="3">
    <source>
        <dbReference type="ARBA" id="ARBA00023163"/>
    </source>
</evidence>
<dbReference type="SUPFAM" id="SSF46689">
    <property type="entry name" value="Homeodomain-like"/>
    <property type="match status" value="1"/>
</dbReference>
<dbReference type="InterPro" id="IPR035472">
    <property type="entry name" value="RpiR-like_SIS"/>
</dbReference>
<evidence type="ECO:0000313" key="7">
    <source>
        <dbReference type="Proteomes" id="UP000051330"/>
    </source>
</evidence>
<keyword evidence="7" id="KW-1185">Reference proteome</keyword>
<keyword evidence="1" id="KW-0805">Transcription regulation</keyword>
<dbReference type="SUPFAM" id="SSF53697">
    <property type="entry name" value="SIS domain"/>
    <property type="match status" value="1"/>
</dbReference>
<reference evidence="6 7" key="1">
    <citation type="journal article" date="2015" name="Genome Announc.">
        <title>Expanding the biotechnology potential of lactobacilli through comparative genomics of 213 strains and associated genera.</title>
        <authorList>
            <person name="Sun Z."/>
            <person name="Harris H.M."/>
            <person name="McCann A."/>
            <person name="Guo C."/>
            <person name="Argimon S."/>
            <person name="Zhang W."/>
            <person name="Yang X."/>
            <person name="Jeffery I.B."/>
            <person name="Cooney J.C."/>
            <person name="Kagawa T.F."/>
            <person name="Liu W."/>
            <person name="Song Y."/>
            <person name="Salvetti E."/>
            <person name="Wrobel A."/>
            <person name="Rasinkangas P."/>
            <person name="Parkhill J."/>
            <person name="Rea M.C."/>
            <person name="O'Sullivan O."/>
            <person name="Ritari J."/>
            <person name="Douillard F.P."/>
            <person name="Paul Ross R."/>
            <person name="Yang R."/>
            <person name="Briner A.E."/>
            <person name="Felis G.E."/>
            <person name="de Vos W.M."/>
            <person name="Barrangou R."/>
            <person name="Klaenhammer T.R."/>
            <person name="Caufield P.W."/>
            <person name="Cui Y."/>
            <person name="Zhang H."/>
            <person name="O'Toole P.W."/>
        </authorList>
    </citation>
    <scope>NUCLEOTIDE SEQUENCE [LARGE SCALE GENOMIC DNA]</scope>
    <source>
        <strain evidence="6 7">DSM 12744</strain>
    </source>
</reference>
<feature type="domain" description="HTH rpiR-type" evidence="4">
    <location>
        <begin position="1"/>
        <end position="77"/>
    </location>
</feature>
<feature type="domain" description="SIS" evidence="5">
    <location>
        <begin position="113"/>
        <end position="252"/>
    </location>
</feature>
<protein>
    <submittedName>
        <fullName evidence="6">RpiR family phosphosugar-binding transcriptional regulator</fullName>
    </submittedName>
</protein>
<dbReference type="PROSITE" id="PS51464">
    <property type="entry name" value="SIS"/>
    <property type="match status" value="1"/>
</dbReference>
<dbReference type="GO" id="GO:0097367">
    <property type="term" value="F:carbohydrate derivative binding"/>
    <property type="evidence" value="ECO:0007669"/>
    <property type="project" value="InterPro"/>
</dbReference>
<dbReference type="OrthoDB" id="1648815at2"/>
<keyword evidence="2" id="KW-0238">DNA-binding</keyword>
<evidence type="ECO:0000313" key="6">
    <source>
        <dbReference type="EMBL" id="KRL14714.1"/>
    </source>
</evidence>
<dbReference type="InterPro" id="IPR047640">
    <property type="entry name" value="RpiR-like"/>
</dbReference>
<dbReference type="Proteomes" id="UP000051330">
    <property type="component" value="Unassembled WGS sequence"/>
</dbReference>
<dbReference type="GO" id="GO:1901135">
    <property type="term" value="P:carbohydrate derivative metabolic process"/>
    <property type="evidence" value="ECO:0007669"/>
    <property type="project" value="InterPro"/>
</dbReference>
<dbReference type="InterPro" id="IPR001347">
    <property type="entry name" value="SIS_dom"/>
</dbReference>
<gene>
    <name evidence="6" type="ORF">FD09_GL000372</name>
</gene>
<dbReference type="Pfam" id="PF01418">
    <property type="entry name" value="HTH_6"/>
    <property type="match status" value="1"/>
</dbReference>
<dbReference type="RefSeq" id="WP_057817653.1">
    <property type="nucleotide sequence ID" value="NZ_AZEC01000001.1"/>
</dbReference>
<sequence length="271" mass="29617">MDSTQLIREKYDELTKSEKRVADFVLSAGEKIMYSTMSDLKAATKVGDATIIRFCQKLGYSGFSDFKIAVAKENFSKTELHEESTLYDDMANHLSDALRATAKLIKKDNLRTAVKLMTDAKSIYLFGVGSSGEASLAFESILLRAGVRAVAVPDPHFQAQIASLLTADDLVFGFSLSGRTKDTYDSLHIAQTNGAKIVAITNNPLTPIGKLGDVVLQTAIEEFLNGGSVAGRVSQLYICDVLTHEYEITNHIDAVSLREKVLRAIIDKSID</sequence>
<evidence type="ECO:0000259" key="5">
    <source>
        <dbReference type="PROSITE" id="PS51464"/>
    </source>
</evidence>
<dbReference type="Gene3D" id="1.10.10.10">
    <property type="entry name" value="Winged helix-like DNA-binding domain superfamily/Winged helix DNA-binding domain"/>
    <property type="match status" value="1"/>
</dbReference>
<dbReference type="EMBL" id="AZEC01000001">
    <property type="protein sequence ID" value="KRL14714.1"/>
    <property type="molecule type" value="Genomic_DNA"/>
</dbReference>
<accession>A0A0R1NB01</accession>
<name>A0A0R1NB01_9LACO</name>
<evidence type="ECO:0000256" key="2">
    <source>
        <dbReference type="ARBA" id="ARBA00023125"/>
    </source>
</evidence>
<evidence type="ECO:0000256" key="1">
    <source>
        <dbReference type="ARBA" id="ARBA00023015"/>
    </source>
</evidence>
<dbReference type="STRING" id="1423792.FD09_GL000372"/>
<dbReference type="CDD" id="cd05013">
    <property type="entry name" value="SIS_RpiR"/>
    <property type="match status" value="1"/>
</dbReference>
<dbReference type="InterPro" id="IPR046348">
    <property type="entry name" value="SIS_dom_sf"/>
</dbReference>
<dbReference type="PATRIC" id="fig|1423792.3.peg.375"/>
<dbReference type="PANTHER" id="PTHR30514">
    <property type="entry name" value="GLUCOKINASE"/>
    <property type="match status" value="1"/>
</dbReference>
<dbReference type="InterPro" id="IPR009057">
    <property type="entry name" value="Homeodomain-like_sf"/>
</dbReference>
<evidence type="ECO:0000259" key="4">
    <source>
        <dbReference type="PROSITE" id="PS51071"/>
    </source>
</evidence>
<dbReference type="InterPro" id="IPR036388">
    <property type="entry name" value="WH-like_DNA-bd_sf"/>
</dbReference>
<dbReference type="PANTHER" id="PTHR30514:SF1">
    <property type="entry name" value="HTH-TYPE TRANSCRIPTIONAL REGULATOR HEXR-RELATED"/>
    <property type="match status" value="1"/>
</dbReference>
<dbReference type="Pfam" id="PF01380">
    <property type="entry name" value="SIS"/>
    <property type="match status" value="1"/>
</dbReference>